<evidence type="ECO:0000313" key="4">
    <source>
        <dbReference type="EMBL" id="TQF00805.1"/>
    </source>
</evidence>
<protein>
    <recommendedName>
        <fullName evidence="3">DNA gyrase inhibitor YacG</fullName>
    </recommendedName>
</protein>
<feature type="binding site" evidence="3">
    <location>
        <position position="17"/>
    </location>
    <ligand>
        <name>Zn(2+)</name>
        <dbReference type="ChEBI" id="CHEBI:29105"/>
    </ligand>
</feature>
<evidence type="ECO:0000313" key="5">
    <source>
        <dbReference type="Proteomes" id="UP000315400"/>
    </source>
</evidence>
<dbReference type="Gene3D" id="3.30.50.10">
    <property type="entry name" value="Erythroid Transcription Factor GATA-1, subunit A"/>
    <property type="match status" value="1"/>
</dbReference>
<dbReference type="PANTHER" id="PTHR36150:SF1">
    <property type="entry name" value="DNA GYRASE INHIBITOR YACG"/>
    <property type="match status" value="1"/>
</dbReference>
<comment type="subunit">
    <text evidence="3">Interacts with GyrB.</text>
</comment>
<proteinExistence type="inferred from homology"/>
<name>A0A540VVK7_9GAMM</name>
<dbReference type="GO" id="GO:0008270">
    <property type="term" value="F:zinc ion binding"/>
    <property type="evidence" value="ECO:0007669"/>
    <property type="project" value="UniProtKB-UniRule"/>
</dbReference>
<gene>
    <name evidence="3 4" type="primary">yacG</name>
    <name evidence="4" type="ORF">FKY71_01855</name>
</gene>
<accession>A0A540VVK7</accession>
<comment type="cofactor">
    <cofactor evidence="3">
        <name>Zn(2+)</name>
        <dbReference type="ChEBI" id="CHEBI:29105"/>
    </cofactor>
    <text evidence="3">Binds 1 zinc ion.</text>
</comment>
<evidence type="ECO:0000256" key="2">
    <source>
        <dbReference type="ARBA" id="ARBA00022833"/>
    </source>
</evidence>
<evidence type="ECO:0000256" key="3">
    <source>
        <dbReference type="HAMAP-Rule" id="MF_00649"/>
    </source>
</evidence>
<dbReference type="SUPFAM" id="SSF57716">
    <property type="entry name" value="Glucocorticoid receptor-like (DNA-binding domain)"/>
    <property type="match status" value="1"/>
</dbReference>
<dbReference type="STRING" id="1260251.SPISAL_06770"/>
<sequence>MSAASSKSKPTVPCPQCGTTVTWSEAAPERPFCSRRCRLIDLGEWFEEAHHIPGEPAELPEEDPD</sequence>
<organism evidence="4 5">
    <name type="scientific">Spiribacter salinus</name>
    <dbReference type="NCBI Taxonomy" id="1335746"/>
    <lineage>
        <taxon>Bacteria</taxon>
        <taxon>Pseudomonadati</taxon>
        <taxon>Pseudomonadota</taxon>
        <taxon>Gammaproteobacteria</taxon>
        <taxon>Chromatiales</taxon>
        <taxon>Ectothiorhodospiraceae</taxon>
        <taxon>Spiribacter</taxon>
    </lineage>
</organism>
<feature type="binding site" evidence="3">
    <location>
        <position position="14"/>
    </location>
    <ligand>
        <name>Zn(2+)</name>
        <dbReference type="ChEBI" id="CHEBI:29105"/>
    </ligand>
</feature>
<dbReference type="InterPro" id="IPR013088">
    <property type="entry name" value="Znf_NHR/GATA"/>
</dbReference>
<dbReference type="PANTHER" id="PTHR36150">
    <property type="entry name" value="DNA GYRASE INHIBITOR YACG"/>
    <property type="match status" value="1"/>
</dbReference>
<dbReference type="InterPro" id="IPR005584">
    <property type="entry name" value="DNA_gyrase_inhibitor_YacG"/>
</dbReference>
<feature type="binding site" evidence="3">
    <location>
        <position position="37"/>
    </location>
    <ligand>
        <name>Zn(2+)</name>
        <dbReference type="ChEBI" id="CHEBI:29105"/>
    </ligand>
</feature>
<keyword evidence="1 3" id="KW-0479">Metal-binding</keyword>
<dbReference type="GO" id="GO:0008657">
    <property type="term" value="F:DNA topoisomerase type II (double strand cut, ATP-hydrolyzing) inhibitor activity"/>
    <property type="evidence" value="ECO:0007669"/>
    <property type="project" value="UniProtKB-UniRule"/>
</dbReference>
<keyword evidence="2 3" id="KW-0862">Zinc</keyword>
<comment type="caution">
    <text evidence="4">The sequence shown here is derived from an EMBL/GenBank/DDBJ whole genome shotgun (WGS) entry which is preliminary data.</text>
</comment>
<dbReference type="GO" id="GO:0006355">
    <property type="term" value="P:regulation of DNA-templated transcription"/>
    <property type="evidence" value="ECO:0007669"/>
    <property type="project" value="InterPro"/>
</dbReference>
<comment type="similarity">
    <text evidence="3">Belongs to the DNA gyrase inhibitor YacG family.</text>
</comment>
<dbReference type="EMBL" id="VIFK01000005">
    <property type="protein sequence ID" value="TQF00805.1"/>
    <property type="molecule type" value="Genomic_DNA"/>
</dbReference>
<dbReference type="AlphaFoldDB" id="A0A540VVK7"/>
<reference evidence="4 5" key="1">
    <citation type="submission" date="2019-06" db="EMBL/GenBank/DDBJ databases">
        <title>Metagenome assembled Genome of Spiribacter salinus SL48-SHIP from the microbial mat of Salt Lake 48 (Novosibirsk region, Russia).</title>
        <authorList>
            <person name="Shipova A."/>
            <person name="Rozanov A.S."/>
            <person name="Bryanskaya A.V."/>
            <person name="Peltek S.E."/>
        </authorList>
    </citation>
    <scope>NUCLEOTIDE SEQUENCE [LARGE SCALE GENOMIC DNA]</scope>
    <source>
        <strain evidence="4">SL48-SHIP-2</strain>
    </source>
</reference>
<comment type="function">
    <text evidence="3">Inhibits all the catalytic activities of DNA gyrase by preventing its interaction with DNA. Acts by binding directly to the C-terminal domain of GyrB, which probably disrupts DNA binding by the gyrase.</text>
</comment>
<dbReference type="Pfam" id="PF03884">
    <property type="entry name" value="YacG"/>
    <property type="match status" value="1"/>
</dbReference>
<feature type="binding site" evidence="3">
    <location>
        <position position="33"/>
    </location>
    <ligand>
        <name>Zn(2+)</name>
        <dbReference type="ChEBI" id="CHEBI:29105"/>
    </ligand>
</feature>
<dbReference type="HAMAP" id="MF_00649">
    <property type="entry name" value="DNA_gyrase_inhibitor_YacG"/>
    <property type="match status" value="1"/>
</dbReference>
<dbReference type="Proteomes" id="UP000315400">
    <property type="component" value="Unassembled WGS sequence"/>
</dbReference>
<evidence type="ECO:0000256" key="1">
    <source>
        <dbReference type="ARBA" id="ARBA00022723"/>
    </source>
</evidence>